<evidence type="ECO:0000313" key="2">
    <source>
        <dbReference type="Proteomes" id="UP001153332"/>
    </source>
</evidence>
<dbReference type="EMBL" id="JAPUUL010003908">
    <property type="protein sequence ID" value="KAJ8121093.1"/>
    <property type="molecule type" value="Genomic_DNA"/>
</dbReference>
<organism evidence="1 2">
    <name type="scientific">Lasiodiplodia mahajangana</name>
    <dbReference type="NCBI Taxonomy" id="1108764"/>
    <lineage>
        <taxon>Eukaryota</taxon>
        <taxon>Fungi</taxon>
        <taxon>Dikarya</taxon>
        <taxon>Ascomycota</taxon>
        <taxon>Pezizomycotina</taxon>
        <taxon>Dothideomycetes</taxon>
        <taxon>Dothideomycetes incertae sedis</taxon>
        <taxon>Botryosphaeriales</taxon>
        <taxon>Botryosphaeriaceae</taxon>
        <taxon>Lasiodiplodia</taxon>
    </lineage>
</organism>
<sequence>MTSRMRNILIIGATAGIGEAFARRFHSLGKIVIAAGRNQEKLNAMAKELPSLQTRQFDISDLQAMQSNVNGILADFPSLDTVVITAGIQRHFSLLDPSSITPDEINTEITTNLTAPALLIRLFIPHLLQLAGKGTKTTLFVTSSSIGYVPLSFYPTYCASKAAIQTLVKILRQQLAFAPDAKSLRVVDIVPPYTDTGLDKAHREATIAIQGGPEKAFPAMPLDEFVEKFFEALEQPGPDGEIKKEIGVGFGEVGSTLWRETYDKVYEQMGLST</sequence>
<reference evidence="1" key="1">
    <citation type="submission" date="2022-12" db="EMBL/GenBank/DDBJ databases">
        <title>Genome Sequence of Lasiodiplodia mahajangana.</title>
        <authorList>
            <person name="Buettner E."/>
        </authorList>
    </citation>
    <scope>NUCLEOTIDE SEQUENCE</scope>
    <source>
        <strain evidence="1">VT137</strain>
    </source>
</reference>
<proteinExistence type="predicted"/>
<protein>
    <submittedName>
        <fullName evidence="1">Uncharacterized protein</fullName>
    </submittedName>
</protein>
<evidence type="ECO:0000313" key="1">
    <source>
        <dbReference type="EMBL" id="KAJ8121093.1"/>
    </source>
</evidence>
<accession>A0ACC2J1N6</accession>
<comment type="caution">
    <text evidence="1">The sequence shown here is derived from an EMBL/GenBank/DDBJ whole genome shotgun (WGS) entry which is preliminary data.</text>
</comment>
<dbReference type="Proteomes" id="UP001153332">
    <property type="component" value="Unassembled WGS sequence"/>
</dbReference>
<name>A0ACC2J1N6_9PEZI</name>
<gene>
    <name evidence="1" type="ORF">O1611_g10192</name>
</gene>
<keyword evidence="2" id="KW-1185">Reference proteome</keyword>